<dbReference type="GO" id="GO:0016787">
    <property type="term" value="F:hydrolase activity"/>
    <property type="evidence" value="ECO:0007669"/>
    <property type="project" value="UniProtKB-KW"/>
</dbReference>
<accession>A0ABT7YDD4</accession>
<protein>
    <submittedName>
        <fullName evidence="1">Alpha/beta hydrolase</fullName>
    </submittedName>
</protein>
<dbReference type="Proteomes" id="UP001171916">
    <property type="component" value="Unassembled WGS sequence"/>
</dbReference>
<dbReference type="InterPro" id="IPR053145">
    <property type="entry name" value="AB_hydrolase_Est10"/>
</dbReference>
<proteinExistence type="predicted"/>
<reference evidence="1" key="1">
    <citation type="submission" date="2023-06" db="EMBL/GenBank/DDBJ databases">
        <title>Robiginitalea aurantiacus sp. nov. and Algoriphagus sediminis sp. nov., isolated from coastal sediment.</title>
        <authorList>
            <person name="Zhou Z.Y."/>
            <person name="An J."/>
            <person name="Jia Y.W."/>
            <person name="Du Z.J."/>
        </authorList>
    </citation>
    <scope>NUCLEOTIDE SEQUENCE</scope>
    <source>
        <strain evidence="1">C2-7</strain>
    </source>
</reference>
<dbReference type="InterPro" id="IPR029058">
    <property type="entry name" value="AB_hydrolase_fold"/>
</dbReference>
<dbReference type="SUPFAM" id="SSF53474">
    <property type="entry name" value="alpha/beta-Hydrolases"/>
    <property type="match status" value="1"/>
</dbReference>
<dbReference type="RefSeq" id="WP_290000156.1">
    <property type="nucleotide sequence ID" value="NZ_JAUEPH010000004.1"/>
</dbReference>
<evidence type="ECO:0000313" key="2">
    <source>
        <dbReference type="Proteomes" id="UP001171916"/>
    </source>
</evidence>
<organism evidence="1 2">
    <name type="scientific">Algoriphagus sediminis</name>
    <dbReference type="NCBI Taxonomy" id="3057113"/>
    <lineage>
        <taxon>Bacteria</taxon>
        <taxon>Pseudomonadati</taxon>
        <taxon>Bacteroidota</taxon>
        <taxon>Cytophagia</taxon>
        <taxon>Cytophagales</taxon>
        <taxon>Cyclobacteriaceae</taxon>
        <taxon>Algoriphagus</taxon>
    </lineage>
</organism>
<comment type="caution">
    <text evidence="1">The sequence shown here is derived from an EMBL/GenBank/DDBJ whole genome shotgun (WGS) entry which is preliminary data.</text>
</comment>
<keyword evidence="2" id="KW-1185">Reference proteome</keyword>
<dbReference type="Gene3D" id="3.40.50.1820">
    <property type="entry name" value="alpha/beta hydrolase"/>
    <property type="match status" value="1"/>
</dbReference>
<dbReference type="PANTHER" id="PTHR43265:SF1">
    <property type="entry name" value="ESTERASE ESTD"/>
    <property type="match status" value="1"/>
</dbReference>
<keyword evidence="1" id="KW-0378">Hydrolase</keyword>
<sequence length="346" mass="39569">MKFISLCFLVISFTNHGFSQQNEEIFDFEFEGSTLNGIINYPENAETKGLVMIVHGAGCPNSVGTNLHGDIRKTINQAGYTTYMYDKKGCGNSEGVFDYNQPVDNSAEEVIIAIKALQAAGIAGTKNIGLWGISRAGWINPIVISKYKDIAFWITVSGVDDKENFNYLFRENLRIEGYPTDSIELLVNELEKGVRLTHSGARFEEYLKATQNLRKNPFLNRFNGGFQITEAGYYEYQKEFMKKELDENTGLEIYIPNFEQILSDVHCPVLAIFGEMDMNVNWKKTEALYSRTIPSNQLTIRSFPNCNHNIFQTKTGAFYEFEDTQKEYIRCDGYLETLYNWLKQID</sequence>
<gene>
    <name evidence="1" type="ORF">QVH07_10305</name>
</gene>
<dbReference type="PANTHER" id="PTHR43265">
    <property type="entry name" value="ESTERASE ESTD"/>
    <property type="match status" value="1"/>
</dbReference>
<name>A0ABT7YDD4_9BACT</name>
<dbReference type="EMBL" id="JAUEPH010000004">
    <property type="protein sequence ID" value="MDN3204543.1"/>
    <property type="molecule type" value="Genomic_DNA"/>
</dbReference>
<evidence type="ECO:0000313" key="1">
    <source>
        <dbReference type="EMBL" id="MDN3204543.1"/>
    </source>
</evidence>